<feature type="compositionally biased region" description="Gly residues" evidence="1">
    <location>
        <begin position="20"/>
        <end position="58"/>
    </location>
</feature>
<reference evidence="3 4" key="1">
    <citation type="journal article" date="2019" name="Mol. Biol. Evol.">
        <title>Blast fungal genomes show frequent chromosomal changes, gene gains and losses, and effector gene turnover.</title>
        <authorList>
            <person name="Gomez Luciano L.B."/>
            <person name="Jason Tsai I."/>
            <person name="Chuma I."/>
            <person name="Tosa Y."/>
            <person name="Chen Y.H."/>
            <person name="Li J.Y."/>
            <person name="Li M.Y."/>
            <person name="Jade Lu M.Y."/>
            <person name="Nakayashiki H."/>
            <person name="Li W.H."/>
        </authorList>
    </citation>
    <scope>NUCLEOTIDE SEQUENCE [LARGE SCALE GENOMIC DNA]</scope>
    <source>
        <strain evidence="3">MZ5-1-6</strain>
    </source>
</reference>
<evidence type="ECO:0000256" key="1">
    <source>
        <dbReference type="SAM" id="MobiDB-lite"/>
    </source>
</evidence>
<protein>
    <recommendedName>
        <fullName evidence="2">CCHC-type domain-containing protein</fullName>
    </recommendedName>
</protein>
<feature type="domain" description="CCHC-type" evidence="2">
    <location>
        <begin position="253"/>
        <end position="269"/>
    </location>
</feature>
<name>A0A4P7NBW9_PYROR</name>
<feature type="compositionally biased region" description="Acidic residues" evidence="1">
    <location>
        <begin position="477"/>
        <end position="487"/>
    </location>
</feature>
<dbReference type="PANTHER" id="PTHR31535:SF3">
    <property type="entry name" value="REGULATORY PROTEIN ZESTE"/>
    <property type="match status" value="1"/>
</dbReference>
<sequence length="508" mass="54217">MSSNNNNNNNNAVPPAGNAGNAGGGGGGGGGRRGGGGGGGGGRRGGGGGGTGRGGKGGIASSRPAETSNALVRQDNKVSKKGTVVRQSVLPKPAALTILFKETEGMTGMTDEDMPEGMAVLARPPIPTLPADSNFGVWDDAVMTTGFKADLPSMMATITEMSRGVASDTPLSLLYVEGQNPHGRDRDVRVDFAGRLIKPVGAAVNRMAITAPARRAKDHTIKCGNCERVGHVLADCVRVTHTGNGRVLGDLYGCPVCNKVDHMAEDCPDFLALDFQARFNMLVVRRGGKPQIRTKECLYNNDPVFDAMEAGAYTGPLPLSYERAQELGIRDKNRARGYQYDYELVEPRVYGEDLKTSSWTVVKEWLAMGWMFVYLDWAHFDLMRNQVSLNQRRTVLDGQDRTEFVGRGFVRFIRPRDVQVEEVDEEENGAQQDAANAEAAEDNTATDGAGGGDSMDVAAGQGAAPQDGENLDKDGENLNEDDLDMEGETLPGTFTGPQPPPMPFFGTL</sequence>
<dbReference type="InterPro" id="IPR036875">
    <property type="entry name" value="Znf_CCHC_sf"/>
</dbReference>
<feature type="compositionally biased region" description="Low complexity" evidence="1">
    <location>
        <begin position="429"/>
        <end position="447"/>
    </location>
</feature>
<dbReference type="PANTHER" id="PTHR31535">
    <property type="match status" value="1"/>
</dbReference>
<gene>
    <name evidence="3" type="ORF">PoMZ_02749</name>
</gene>
<dbReference type="SUPFAM" id="SSF57756">
    <property type="entry name" value="Retrovirus zinc finger-like domains"/>
    <property type="match status" value="1"/>
</dbReference>
<dbReference type="EMBL" id="CP034205">
    <property type="protein sequence ID" value="QBZ57814.1"/>
    <property type="molecule type" value="Genomic_DNA"/>
</dbReference>
<feature type="domain" description="CCHC-type" evidence="2">
    <location>
        <begin position="222"/>
        <end position="238"/>
    </location>
</feature>
<evidence type="ECO:0000313" key="3">
    <source>
        <dbReference type="EMBL" id="QBZ57814.1"/>
    </source>
</evidence>
<dbReference type="Gene3D" id="4.10.60.10">
    <property type="entry name" value="Zinc finger, CCHC-type"/>
    <property type="match status" value="1"/>
</dbReference>
<dbReference type="SMART" id="SM00343">
    <property type="entry name" value="ZnF_C2HC"/>
    <property type="match status" value="2"/>
</dbReference>
<feature type="compositionally biased region" description="Low complexity" evidence="1">
    <location>
        <begin position="1"/>
        <end position="19"/>
    </location>
</feature>
<evidence type="ECO:0000313" key="4">
    <source>
        <dbReference type="Proteomes" id="UP000294847"/>
    </source>
</evidence>
<proteinExistence type="predicted"/>
<dbReference type="GO" id="GO:0008270">
    <property type="term" value="F:zinc ion binding"/>
    <property type="evidence" value="ECO:0007669"/>
    <property type="project" value="InterPro"/>
</dbReference>
<dbReference type="InterPro" id="IPR001878">
    <property type="entry name" value="Znf_CCHC"/>
</dbReference>
<evidence type="ECO:0000259" key="2">
    <source>
        <dbReference type="SMART" id="SM00343"/>
    </source>
</evidence>
<accession>A0A4P7NBW9</accession>
<feature type="compositionally biased region" description="Pro residues" evidence="1">
    <location>
        <begin position="497"/>
        <end position="508"/>
    </location>
</feature>
<feature type="region of interest" description="Disordered" evidence="1">
    <location>
        <begin position="1"/>
        <end position="84"/>
    </location>
</feature>
<dbReference type="GO" id="GO:0003676">
    <property type="term" value="F:nucleic acid binding"/>
    <property type="evidence" value="ECO:0007669"/>
    <property type="project" value="InterPro"/>
</dbReference>
<feature type="region of interest" description="Disordered" evidence="1">
    <location>
        <begin position="420"/>
        <end position="508"/>
    </location>
</feature>
<organism evidence="3 4">
    <name type="scientific">Pyricularia oryzae</name>
    <name type="common">Rice blast fungus</name>
    <name type="synonym">Magnaporthe oryzae</name>
    <dbReference type="NCBI Taxonomy" id="318829"/>
    <lineage>
        <taxon>Eukaryota</taxon>
        <taxon>Fungi</taxon>
        <taxon>Dikarya</taxon>
        <taxon>Ascomycota</taxon>
        <taxon>Pezizomycotina</taxon>
        <taxon>Sordariomycetes</taxon>
        <taxon>Sordariomycetidae</taxon>
        <taxon>Magnaporthales</taxon>
        <taxon>Pyriculariaceae</taxon>
        <taxon>Pyricularia</taxon>
    </lineage>
</organism>
<dbReference type="AlphaFoldDB" id="A0A4P7NBW9"/>
<dbReference type="Proteomes" id="UP000294847">
    <property type="component" value="Chromosome 2"/>
</dbReference>